<proteinExistence type="inferred from homology"/>
<evidence type="ECO:0000256" key="3">
    <source>
        <dbReference type="ARBA" id="ARBA00023125"/>
    </source>
</evidence>
<evidence type="ECO:0000259" key="5">
    <source>
        <dbReference type="PROSITE" id="PS50931"/>
    </source>
</evidence>
<dbReference type="RefSeq" id="WP_094854290.1">
    <property type="nucleotide sequence ID" value="NZ_NEVM01000005.1"/>
</dbReference>
<dbReference type="PANTHER" id="PTHR30126:SF40">
    <property type="entry name" value="HTH-TYPE TRANSCRIPTIONAL REGULATOR GLTR"/>
    <property type="match status" value="1"/>
</dbReference>
<comment type="caution">
    <text evidence="6">The sequence shown here is derived from an EMBL/GenBank/DDBJ whole genome shotgun (WGS) entry which is preliminary data.</text>
</comment>
<dbReference type="CDD" id="cd05466">
    <property type="entry name" value="PBP2_LTTR_substrate"/>
    <property type="match status" value="1"/>
</dbReference>
<evidence type="ECO:0000256" key="1">
    <source>
        <dbReference type="ARBA" id="ARBA00009437"/>
    </source>
</evidence>
<dbReference type="PANTHER" id="PTHR30126">
    <property type="entry name" value="HTH-TYPE TRANSCRIPTIONAL REGULATOR"/>
    <property type="match status" value="1"/>
</dbReference>
<dbReference type="InterPro" id="IPR036390">
    <property type="entry name" value="WH_DNA-bd_sf"/>
</dbReference>
<dbReference type="GO" id="GO:0000976">
    <property type="term" value="F:transcription cis-regulatory region binding"/>
    <property type="evidence" value="ECO:0007669"/>
    <property type="project" value="TreeGrafter"/>
</dbReference>
<feature type="domain" description="HTH lysR-type" evidence="5">
    <location>
        <begin position="4"/>
        <end position="61"/>
    </location>
</feature>
<dbReference type="Gene3D" id="3.40.190.10">
    <property type="entry name" value="Periplasmic binding protein-like II"/>
    <property type="match status" value="2"/>
</dbReference>
<organism evidence="6 7">
    <name type="scientific">Bordetella genomosp. 10</name>
    <dbReference type="NCBI Taxonomy" id="1416804"/>
    <lineage>
        <taxon>Bacteria</taxon>
        <taxon>Pseudomonadati</taxon>
        <taxon>Pseudomonadota</taxon>
        <taxon>Betaproteobacteria</taxon>
        <taxon>Burkholderiales</taxon>
        <taxon>Alcaligenaceae</taxon>
        <taxon>Bordetella</taxon>
    </lineage>
</organism>
<evidence type="ECO:0000256" key="2">
    <source>
        <dbReference type="ARBA" id="ARBA00023015"/>
    </source>
</evidence>
<keyword evidence="3" id="KW-0238">DNA-binding</keyword>
<evidence type="ECO:0000313" key="6">
    <source>
        <dbReference type="EMBL" id="OZI29848.1"/>
    </source>
</evidence>
<keyword evidence="2" id="KW-0805">Transcription regulation</keyword>
<comment type="similarity">
    <text evidence="1">Belongs to the LysR transcriptional regulatory family.</text>
</comment>
<dbReference type="Pfam" id="PF03466">
    <property type="entry name" value="LysR_substrate"/>
    <property type="match status" value="1"/>
</dbReference>
<accession>A0A261RXN7</accession>
<reference evidence="7" key="1">
    <citation type="submission" date="2017-05" db="EMBL/GenBank/DDBJ databases">
        <title>Complete and WGS of Bordetella genogroups.</title>
        <authorList>
            <person name="Spilker T."/>
            <person name="Lipuma J."/>
        </authorList>
    </citation>
    <scope>NUCLEOTIDE SEQUENCE [LARGE SCALE GENOMIC DNA]</scope>
    <source>
        <strain evidence="7">AU16122</strain>
    </source>
</reference>
<dbReference type="AlphaFoldDB" id="A0A261RXN7"/>
<dbReference type="PROSITE" id="PS50931">
    <property type="entry name" value="HTH_LYSR"/>
    <property type="match status" value="1"/>
</dbReference>
<dbReference type="EMBL" id="NEVM01000005">
    <property type="protein sequence ID" value="OZI29848.1"/>
    <property type="molecule type" value="Genomic_DNA"/>
</dbReference>
<dbReference type="SUPFAM" id="SSF53850">
    <property type="entry name" value="Periplasmic binding protein-like II"/>
    <property type="match status" value="1"/>
</dbReference>
<evidence type="ECO:0000313" key="7">
    <source>
        <dbReference type="Proteomes" id="UP000216020"/>
    </source>
</evidence>
<dbReference type="InterPro" id="IPR036388">
    <property type="entry name" value="WH-like_DNA-bd_sf"/>
</dbReference>
<protein>
    <recommendedName>
        <fullName evidence="5">HTH lysR-type domain-containing protein</fullName>
    </recommendedName>
</protein>
<keyword evidence="4" id="KW-0804">Transcription</keyword>
<gene>
    <name evidence="6" type="ORF">CAL29_17235</name>
</gene>
<dbReference type="Proteomes" id="UP000216020">
    <property type="component" value="Unassembled WGS sequence"/>
</dbReference>
<dbReference type="GO" id="GO:0003700">
    <property type="term" value="F:DNA-binding transcription factor activity"/>
    <property type="evidence" value="ECO:0007669"/>
    <property type="project" value="InterPro"/>
</dbReference>
<dbReference type="Gene3D" id="1.10.10.10">
    <property type="entry name" value="Winged helix-like DNA-binding domain superfamily/Winged helix DNA-binding domain"/>
    <property type="match status" value="1"/>
</dbReference>
<dbReference type="InterPro" id="IPR005119">
    <property type="entry name" value="LysR_subst-bd"/>
</dbReference>
<dbReference type="InterPro" id="IPR000847">
    <property type="entry name" value="LysR_HTH_N"/>
</dbReference>
<dbReference type="Pfam" id="PF00126">
    <property type="entry name" value="HTH_1"/>
    <property type="match status" value="1"/>
</dbReference>
<dbReference type="OrthoDB" id="8651113at2"/>
<sequence length="300" mass="33095">MAKINIVHLQTLCHIAQLGSFQAAADHMYTTQPTVSARMRELEGRLGFPVFHKRGRKMDLTTQGRELVQQIKPLLAAIDDVIYSLDDASHASGLICLGIAGLIGQTWFSQFITAARAAMPQLSFDVEVGQTSLSVSKLEAGHLDLVFMATPSLTSDRFHVEPIGVVDVLLVGSPDLVGRQGEYSEAAWLDALRSRPVWSLSKESPMYPLLMKVIKDHNLRIKVDICSNILTLKQLICCGTGVGLMTYPLVEAELKRGELVILRDAPAFPRLPFNAAWGMDQSQTVIRKLVNLARTISTFR</sequence>
<name>A0A261RXN7_9BORD</name>
<keyword evidence="7" id="KW-1185">Reference proteome</keyword>
<evidence type="ECO:0000256" key="4">
    <source>
        <dbReference type="ARBA" id="ARBA00023163"/>
    </source>
</evidence>
<dbReference type="SUPFAM" id="SSF46785">
    <property type="entry name" value="Winged helix' DNA-binding domain"/>
    <property type="match status" value="1"/>
</dbReference>